<protein>
    <submittedName>
        <fullName evidence="4">D-serine deaminase (D-serine dehydratase) protein</fullName>
    </submittedName>
</protein>
<dbReference type="EMBL" id="AMWE01000001">
    <property type="protein sequence ID" value="ERO59756.1"/>
    <property type="molecule type" value="Genomic_DNA"/>
</dbReference>
<evidence type="ECO:0000313" key="5">
    <source>
        <dbReference type="Proteomes" id="UP000017142"/>
    </source>
</evidence>
<accession>A0AAV3KHQ1</accession>
<reference evidence="5" key="1">
    <citation type="journal article" date="2013" name="Diversity">
        <title>Genome Sequence of Dickeya solani, a New soft Rot Pathogen of Potato, Suggests its Emergence May Be Related to a Novel Combination of Non-Ribosomal Peptide/Polyketide Synthetase Clusters.</title>
        <authorList>
            <person name="Garlant L."/>
            <person name="Koskinen P."/>
            <person name="Rouhiainen L."/>
            <person name="Laine P."/>
            <person name="Paulin L."/>
            <person name="Auvinen P."/>
            <person name="Holm L."/>
            <person name="Pirhonen M."/>
        </authorList>
    </citation>
    <scope>NUCLEOTIDE SEQUENCE [LARGE SCALE GENOMIC DNA]</scope>
    <source>
        <strain evidence="5">D s0432-1</strain>
    </source>
</reference>
<dbReference type="PANTHER" id="PTHR28004">
    <property type="entry name" value="ZGC:162816-RELATED"/>
    <property type="match status" value="1"/>
</dbReference>
<gene>
    <name evidence="4" type="ORF">A544_0736</name>
</gene>
<dbReference type="GO" id="GO:0016829">
    <property type="term" value="F:lyase activity"/>
    <property type="evidence" value="ECO:0007669"/>
    <property type="project" value="UniProtKB-KW"/>
</dbReference>
<dbReference type="AlphaFoldDB" id="A0AAV3KHQ1"/>
<dbReference type="SUPFAM" id="SSF51419">
    <property type="entry name" value="PLP-binding barrel"/>
    <property type="match status" value="1"/>
</dbReference>
<dbReference type="Proteomes" id="UP000017142">
    <property type="component" value="Unassembled WGS sequence"/>
</dbReference>
<dbReference type="Gene3D" id="2.40.37.20">
    <property type="entry name" value="D-serine dehydratase-like domain"/>
    <property type="match status" value="1"/>
</dbReference>
<dbReference type="InterPro" id="IPR042208">
    <property type="entry name" value="D-ser_dehydrat-like_sf"/>
</dbReference>
<dbReference type="Gene3D" id="3.20.20.10">
    <property type="entry name" value="Alanine racemase"/>
    <property type="match status" value="1"/>
</dbReference>
<dbReference type="InterPro" id="IPR001608">
    <property type="entry name" value="Ala_racemase_N"/>
</dbReference>
<dbReference type="GeneID" id="43519463"/>
<organism evidence="4 5">
    <name type="scientific">Dickeya solani D s0432-1</name>
    <dbReference type="NCBI Taxonomy" id="1231725"/>
    <lineage>
        <taxon>Bacteria</taxon>
        <taxon>Pseudomonadati</taxon>
        <taxon>Pseudomonadota</taxon>
        <taxon>Gammaproteobacteria</taxon>
        <taxon>Enterobacterales</taxon>
        <taxon>Pectobacteriaceae</taxon>
        <taxon>Dickeya</taxon>
    </lineage>
</organism>
<comment type="caution">
    <text evidence="4">The sequence shown here is derived from an EMBL/GenBank/DDBJ whole genome shotgun (WGS) entry which is preliminary data.</text>
</comment>
<keyword evidence="2" id="KW-0456">Lyase</keyword>
<evidence type="ECO:0000259" key="3">
    <source>
        <dbReference type="SMART" id="SM01119"/>
    </source>
</evidence>
<evidence type="ECO:0000256" key="1">
    <source>
        <dbReference type="ARBA" id="ARBA00005323"/>
    </source>
</evidence>
<evidence type="ECO:0000313" key="4">
    <source>
        <dbReference type="EMBL" id="ERO59756.1"/>
    </source>
</evidence>
<name>A0AAV3KHQ1_9GAMM</name>
<evidence type="ECO:0000256" key="2">
    <source>
        <dbReference type="ARBA" id="ARBA00023239"/>
    </source>
</evidence>
<dbReference type="PANTHER" id="PTHR28004:SF8">
    <property type="entry name" value="D-SERINE DEAMINASE"/>
    <property type="match status" value="1"/>
</dbReference>
<proteinExistence type="inferred from homology"/>
<dbReference type="RefSeq" id="WP_022632227.1">
    <property type="nucleotide sequence ID" value="NZ_AMWE01000001.1"/>
</dbReference>
<dbReference type="InterPro" id="IPR026956">
    <property type="entry name" value="D-ser_dehydrat-like_dom"/>
</dbReference>
<dbReference type="Pfam" id="PF01168">
    <property type="entry name" value="Ala_racemase_N"/>
    <property type="match status" value="1"/>
</dbReference>
<sequence>MHESRESARPQAEKGVPVSGCHLLSGVSLPALVLHQRELQHNLLWMQRYAEQHGAQLAPHGKTTMTPGLFRRQLEAGAWGITLATAVQCALAWQHGVRRILMANQLVGAANMALIAGMLKDGDVEFHCLVDNPDNVRQLGAFFAAEGLTLNVMLELGVPGGRCGCRTAEQVTAVLAEIAAQPSLVLSGIEGYEGVIHGEQATEAIGQFARHLVETAVALNAQGRFGLTKPYVTASGSAWYDLIAGEFLRLQAADRFQPLLRPGCYLVHDHGLYKTSQAALLHRHPELDGALLPAMEVWAHVQSLPEPGCAIVALGKRDVAFDAGLPVPLRAYGVARQSFDPVTLDERFVVTAMMDQHAFMRIPAEHDLQVGDVIAFGASHPCLTFDKWRYVTLVDERLNVVETLPTYF</sequence>
<dbReference type="CDD" id="cd06818">
    <property type="entry name" value="PLPDE_III_cryptic_DSD"/>
    <property type="match status" value="1"/>
</dbReference>
<feature type="domain" description="D-serine dehydratase-like" evidence="3">
    <location>
        <begin position="294"/>
        <end position="395"/>
    </location>
</feature>
<dbReference type="Pfam" id="PF14031">
    <property type="entry name" value="D-ser_dehydrat"/>
    <property type="match status" value="1"/>
</dbReference>
<dbReference type="InterPro" id="IPR029066">
    <property type="entry name" value="PLP-binding_barrel"/>
</dbReference>
<comment type="similarity">
    <text evidence="1">Belongs to the DSD1 family.</text>
</comment>
<dbReference type="SMART" id="SM01119">
    <property type="entry name" value="D-ser_dehydrat"/>
    <property type="match status" value="1"/>
</dbReference>
<dbReference type="InterPro" id="IPR051466">
    <property type="entry name" value="D-amino_acid_metab_enzyme"/>
</dbReference>